<dbReference type="EMBL" id="QJUP01000003">
    <property type="protein sequence ID" value="TBU98799.1"/>
    <property type="molecule type" value="Genomic_DNA"/>
</dbReference>
<gene>
    <name evidence="2" type="ORF">DNJ96_03540</name>
</gene>
<feature type="region of interest" description="Disordered" evidence="1">
    <location>
        <begin position="1"/>
        <end position="20"/>
    </location>
</feature>
<dbReference type="Proteomes" id="UP000292639">
    <property type="component" value="Unassembled WGS sequence"/>
</dbReference>
<evidence type="ECO:0000313" key="2">
    <source>
        <dbReference type="EMBL" id="TBU98799.1"/>
    </source>
</evidence>
<keyword evidence="3" id="KW-1185">Reference proteome</keyword>
<proteinExistence type="predicted"/>
<dbReference type="AlphaFoldDB" id="A0A4Q9RCA2"/>
<sequence length="196" mass="22686">MLTQLAARPRLAPAPASARRTPNQAWLQQIIRAQRTGQSCLPFQLGLDRHDYRALIQAFPEWRWRTQASQPPLLRECSELREELRSLRRDEWQELRALLLAGRRGGDPDEALLAGIVAAACLGSDHLWRDLGLTSRLQLRELLEHNFPVLVMRNVQDMRWKKFFYKQLCEQDGGYICRSPSCDQCPTHHDCFGEEP</sequence>
<organism evidence="2 3">
    <name type="scientific">Stutzerimonas kirkiae</name>
    <dbReference type="NCBI Taxonomy" id="2211392"/>
    <lineage>
        <taxon>Bacteria</taxon>
        <taxon>Pseudomonadati</taxon>
        <taxon>Pseudomonadota</taxon>
        <taxon>Gammaproteobacteria</taxon>
        <taxon>Pseudomonadales</taxon>
        <taxon>Pseudomonadaceae</taxon>
        <taxon>Stutzerimonas</taxon>
    </lineage>
</organism>
<comment type="caution">
    <text evidence="2">The sequence shown here is derived from an EMBL/GenBank/DDBJ whole genome shotgun (WGS) entry which is preliminary data.</text>
</comment>
<accession>A0A4Q9RCA2</accession>
<protein>
    <submittedName>
        <fullName evidence="2">Nitrogen fixation protein NifQ</fullName>
    </submittedName>
</protein>
<name>A0A4Q9RCA2_9GAMM</name>
<dbReference type="GO" id="GO:0030151">
    <property type="term" value="F:molybdenum ion binding"/>
    <property type="evidence" value="ECO:0007669"/>
    <property type="project" value="InterPro"/>
</dbReference>
<dbReference type="GO" id="GO:0009399">
    <property type="term" value="P:nitrogen fixation"/>
    <property type="evidence" value="ECO:0007669"/>
    <property type="project" value="InterPro"/>
</dbReference>
<dbReference type="InterPro" id="IPR006975">
    <property type="entry name" value="NifQ"/>
</dbReference>
<dbReference type="RefSeq" id="WP_131183815.1">
    <property type="nucleotide sequence ID" value="NZ_QJUO01000007.1"/>
</dbReference>
<evidence type="ECO:0000256" key="1">
    <source>
        <dbReference type="SAM" id="MobiDB-lite"/>
    </source>
</evidence>
<evidence type="ECO:0000313" key="3">
    <source>
        <dbReference type="Proteomes" id="UP000292639"/>
    </source>
</evidence>
<dbReference type="OrthoDB" id="192277at2"/>
<dbReference type="Pfam" id="PF04891">
    <property type="entry name" value="NifQ"/>
    <property type="match status" value="1"/>
</dbReference>
<reference evidence="2 3" key="1">
    <citation type="submission" date="2018-06" db="EMBL/GenBank/DDBJ databases">
        <title>Three novel Pseudomonas species isolated from symptomatic oak.</title>
        <authorList>
            <person name="Bueno-Gonzalez V."/>
            <person name="Brady C."/>
        </authorList>
    </citation>
    <scope>NUCLEOTIDE SEQUENCE [LARGE SCALE GENOMIC DNA]</scope>
    <source>
        <strain evidence="2 3">P17C</strain>
    </source>
</reference>